<evidence type="ECO:0000313" key="4">
    <source>
        <dbReference type="EMBL" id="AMC93423.1"/>
    </source>
</evidence>
<evidence type="ECO:0000313" key="5">
    <source>
        <dbReference type="Proteomes" id="UP000063781"/>
    </source>
</evidence>
<dbReference type="EMBL" id="CP013213">
    <property type="protein sequence ID" value="AMC93423.1"/>
    <property type="molecule type" value="Genomic_DNA"/>
</dbReference>
<accession>A0A120JTN5</accession>
<comment type="similarity">
    <text evidence="1">Belongs to the bacterial solute-binding protein 9 family.</text>
</comment>
<sequence>MKRICQKLIVFSVLVVVLSGCVQDRLNVVVTSYPLEYLVERIAGDRVNVSRLQQGTVAQRATIVDSYESVINNADVIFYINELQPYFELYDSELRNASAQRVDLSVYSTLYAFQRYQNVRVSGQIQTFESAYYDSELLNYIDMYEYDPILWIDPIAMTSMGRSVLNWLVENYPDEAETFQENFESLEVDLVRLYAEYQKLRDVTNQLAFVSLTPSFGNWQKSYGINVYPIVLSKYGALPDEQLMNVYRERIQDDGVKYIAFEGNMPEDYNRLFNQVKTELQLTQINLSNLFALSEDDINENNDYLSIMYRNLDTLLALSESE</sequence>
<dbReference type="PROSITE" id="PS51257">
    <property type="entry name" value="PROKAR_LIPOPROTEIN"/>
    <property type="match status" value="1"/>
</dbReference>
<dbReference type="OrthoDB" id="9810636at2"/>
<keyword evidence="5" id="KW-1185">Reference proteome</keyword>
<dbReference type="InterPro" id="IPR006127">
    <property type="entry name" value="ZnuA-like"/>
</dbReference>
<organism evidence="4 5">
    <name type="scientific">Erysipelothrix larvae</name>
    <dbReference type="NCBI Taxonomy" id="1514105"/>
    <lineage>
        <taxon>Bacteria</taxon>
        <taxon>Bacillati</taxon>
        <taxon>Bacillota</taxon>
        <taxon>Erysipelotrichia</taxon>
        <taxon>Erysipelotrichales</taxon>
        <taxon>Erysipelotrichaceae</taxon>
        <taxon>Erysipelothrix</taxon>
    </lineage>
</organism>
<name>A0A120JTN5_9FIRM</name>
<dbReference type="Proteomes" id="UP000063781">
    <property type="component" value="Chromosome"/>
</dbReference>
<dbReference type="AlphaFoldDB" id="A0A120JTN5"/>
<gene>
    <name evidence="4" type="ORF">AOC36_05345</name>
</gene>
<keyword evidence="2" id="KW-0813">Transport</keyword>
<dbReference type="RefSeq" id="WP_067632197.1">
    <property type="nucleotide sequence ID" value="NZ_CP013213.1"/>
</dbReference>
<keyword evidence="3" id="KW-0732">Signal</keyword>
<reference evidence="4 5" key="1">
    <citation type="submission" date="2015-10" db="EMBL/GenBank/DDBJ databases">
        <title>Erysipelothrix larvae sp. LV19 isolated from the larval gut of the rhinoceros beetle, Trypoxylus dichotomus.</title>
        <authorList>
            <person name="Lim S."/>
            <person name="Kim B.-C."/>
        </authorList>
    </citation>
    <scope>NUCLEOTIDE SEQUENCE [LARGE SCALE GENOMIC DNA]</scope>
    <source>
        <strain evidence="4 5">LV19</strain>
    </source>
</reference>
<dbReference type="Pfam" id="PF01297">
    <property type="entry name" value="ZnuA"/>
    <property type="match status" value="1"/>
</dbReference>
<dbReference type="GO" id="GO:0046872">
    <property type="term" value="F:metal ion binding"/>
    <property type="evidence" value="ECO:0007669"/>
    <property type="project" value="InterPro"/>
</dbReference>
<evidence type="ECO:0000256" key="1">
    <source>
        <dbReference type="ARBA" id="ARBA00011028"/>
    </source>
</evidence>
<dbReference type="PANTHER" id="PTHR42953:SF3">
    <property type="entry name" value="HIGH-AFFINITY ZINC UPTAKE SYSTEM PROTEIN ZNUA"/>
    <property type="match status" value="1"/>
</dbReference>
<dbReference type="GO" id="GO:0030001">
    <property type="term" value="P:metal ion transport"/>
    <property type="evidence" value="ECO:0007669"/>
    <property type="project" value="InterPro"/>
</dbReference>
<protein>
    <submittedName>
        <fullName evidence="4">ABC transporter substrate-binding protein</fullName>
    </submittedName>
</protein>
<dbReference type="SUPFAM" id="SSF53807">
    <property type="entry name" value="Helical backbone' metal receptor"/>
    <property type="match status" value="1"/>
</dbReference>
<dbReference type="Gene3D" id="3.40.50.1980">
    <property type="entry name" value="Nitrogenase molybdenum iron protein domain"/>
    <property type="match status" value="2"/>
</dbReference>
<evidence type="ECO:0000256" key="3">
    <source>
        <dbReference type="ARBA" id="ARBA00022729"/>
    </source>
</evidence>
<dbReference type="PANTHER" id="PTHR42953">
    <property type="entry name" value="HIGH-AFFINITY ZINC UPTAKE SYSTEM PROTEIN ZNUA-RELATED"/>
    <property type="match status" value="1"/>
</dbReference>
<proteinExistence type="inferred from homology"/>
<dbReference type="STRING" id="1514105.AOC36_05345"/>
<dbReference type="InterPro" id="IPR050492">
    <property type="entry name" value="Bact_metal-bind_prot9"/>
</dbReference>
<evidence type="ECO:0000256" key="2">
    <source>
        <dbReference type="ARBA" id="ARBA00022448"/>
    </source>
</evidence>
<dbReference type="KEGG" id="erl:AOC36_05345"/>